<dbReference type="EMBL" id="RCNR01000049">
    <property type="protein sequence ID" value="MUH37704.1"/>
    <property type="molecule type" value="Genomic_DNA"/>
</dbReference>
<gene>
    <name evidence="4" type="ORF">D9O36_17780</name>
</gene>
<dbReference type="Pfam" id="PF01841">
    <property type="entry name" value="Transglut_core"/>
    <property type="match status" value="1"/>
</dbReference>
<keyword evidence="5" id="KW-1185">Reference proteome</keyword>
<feature type="domain" description="Transglutaminase-like" evidence="2">
    <location>
        <begin position="893"/>
        <end position="988"/>
    </location>
</feature>
<dbReference type="InterPro" id="IPR038765">
    <property type="entry name" value="Papain-like_cys_pep_sf"/>
</dbReference>
<evidence type="ECO:0000313" key="4">
    <source>
        <dbReference type="EMBL" id="MUH37704.1"/>
    </source>
</evidence>
<dbReference type="Gene3D" id="2.60.40.3140">
    <property type="match status" value="1"/>
</dbReference>
<evidence type="ECO:0000256" key="1">
    <source>
        <dbReference type="SAM" id="SignalP"/>
    </source>
</evidence>
<evidence type="ECO:0000313" key="5">
    <source>
        <dbReference type="Proteomes" id="UP000540519"/>
    </source>
</evidence>
<feature type="domain" description="DUF3857" evidence="3">
    <location>
        <begin position="742"/>
        <end position="824"/>
    </location>
</feature>
<dbReference type="SMART" id="SM00028">
    <property type="entry name" value="TPR"/>
    <property type="match status" value="2"/>
</dbReference>
<evidence type="ECO:0000259" key="2">
    <source>
        <dbReference type="Pfam" id="PF01841"/>
    </source>
</evidence>
<organism evidence="4 5">
    <name type="scientific">Zobellia amurskyensis</name>
    <dbReference type="NCBI Taxonomy" id="248905"/>
    <lineage>
        <taxon>Bacteria</taxon>
        <taxon>Pseudomonadati</taxon>
        <taxon>Bacteroidota</taxon>
        <taxon>Flavobacteriia</taxon>
        <taxon>Flavobacteriales</taxon>
        <taxon>Flavobacteriaceae</taxon>
        <taxon>Zobellia</taxon>
    </lineage>
</organism>
<accession>A0A7X2ZWM6</accession>
<dbReference type="Gene3D" id="3.10.620.30">
    <property type="match status" value="1"/>
</dbReference>
<proteinExistence type="predicted"/>
<dbReference type="OrthoDB" id="98874at2"/>
<dbReference type="InterPro" id="IPR002931">
    <property type="entry name" value="Transglutaminase-like"/>
</dbReference>
<keyword evidence="1" id="KW-0732">Signal</keyword>
<dbReference type="Gene3D" id="1.25.40.10">
    <property type="entry name" value="Tetratricopeptide repeat domain"/>
    <property type="match status" value="1"/>
</dbReference>
<protein>
    <submittedName>
        <fullName evidence="4">DUF3857 domain-containing protein</fullName>
    </submittedName>
</protein>
<evidence type="ECO:0000259" key="3">
    <source>
        <dbReference type="Pfam" id="PF12969"/>
    </source>
</evidence>
<comment type="caution">
    <text evidence="4">The sequence shown here is derived from an EMBL/GenBank/DDBJ whole genome shotgun (WGS) entry which is preliminary data.</text>
</comment>
<dbReference type="AlphaFoldDB" id="A0A7X2ZWM6"/>
<dbReference type="InterPro" id="IPR019734">
    <property type="entry name" value="TPR_rpt"/>
</dbReference>
<dbReference type="SUPFAM" id="SSF54001">
    <property type="entry name" value="Cysteine proteinases"/>
    <property type="match status" value="1"/>
</dbReference>
<dbReference type="Proteomes" id="UP000540519">
    <property type="component" value="Unassembled WGS sequence"/>
</dbReference>
<dbReference type="RefSeq" id="WP_155600934.1">
    <property type="nucleotide sequence ID" value="NZ_RCNR01000049.1"/>
</dbReference>
<dbReference type="PROSITE" id="PS51257">
    <property type="entry name" value="PROKAR_LIPOPROTEIN"/>
    <property type="match status" value="1"/>
</dbReference>
<dbReference type="SUPFAM" id="SSF48452">
    <property type="entry name" value="TPR-like"/>
    <property type="match status" value="2"/>
</dbReference>
<sequence>MRFYRLLLVAFVFSASCSQAQENKKIDSHWQLLLKNQRKEAQVKFQKKNKGTLPDMLTTEIIANENGTFTAADGFIKNIISQQDFEYYLYALWNHNFFFDSYLSTGFNKKNVHNINSIPLDKINNTTVKESLRYLKSAVAQHADDWATYDQLNDAIPAIKAWQFCGSFENLNGSGLATEYAPEKNVASKTDFNANSNGFINWYDQRGREKDAYQYYSNHSEYGGGVNYAQTFITNPTAKKAVVRLGSSSFARVWLNDVLIYENTNDGITDMDAYNVLVNLPAGKNRLLVKSADQSGIAYFIVRITDEEGNAFNDLKYKATPTSYQKSSLAAIAPKSLPHAVEDFFQNRLKQDPDNFFNTICLINTYLRNSKFNEAKAALQPWIDAYPESSFLRKYLIECYTKEKDYASAKELQKNIESDDEKYYLSYIYRFEDSRELFKLPLPEFEEFVDEFSASTDMDILKQSAKLLLNIRQENKSAVKETLQTITEGYKDQLSILKVYLNIYSAYLNEDDKAIKILEDIDGTYFDYGALQSLAGFYNKQDRKKEALALFEKRYNLVDHDNIYLSDYIAYQHEYKKYEESLPYIDQMLENFPYSFVAMELKGTALEQSGRKKEALVWYKKSLRHNGANTSLRKKIDDLSNAKDYLEELATPNIYEFMAQTRNKGVKGNYGYNYLLDESLLQLYPEGGGKSQTRYVVEITSDSGIESLKEVNLGLSGNYHITKSEIVKPNKKIVPASKSGSSIVFNNLEIGDIIYVDYESSYANSGRFYKDHVDYFQFDSFHPIRKNTLKILVPKDKEFTTKTLNGYVSYKKRNIDDYVYHEWETIDQEELKPEENFMPSLSDVASYVHVSTIGSWDEIANWYSDLVRPQIVINSDVEEAFKTIFPLGSNGLSEDEKASKIYYYIMENFSYSHVGFRQSGFVPQRPSKTIKSKLGDCKDFSTLYVTLAQMAGLKSHLVLVLTSDYGESTMVLPSQDFNHCIAKVFIDGKPQYLELTDNNMPYKSIPTSLESATALDIPNKWMEDVKKGVYKLKDIDHTTTVLESNMEYIIGEGSHKLKIESVLKGSINAHYAAVFKENNYEVVKKSITDDFKSRITEDFTFDSIHDITYELRSPVLKYTSDLTVNEKLDEIGSMKVFRIPAVNNAYNTSIIQDDERAFPIDYLLYENADVYKSSYVIRLKADERFVEIPESADYSFKNHHFKIDYELAKENELHITIEAKTSKERIAASDYKDFKAYVKAALDAKQQLIGFKKSKKETKVSFSGKK</sequence>
<reference evidence="4 5" key="1">
    <citation type="journal article" date="2019" name="Mar. Drugs">
        <title>Comparative Genomics and CAZyme Genome Repertoires of Marine Zobellia amurskyensis KMM 3526(T) and Zobellia laminariae KMM 3676(T).</title>
        <authorList>
            <person name="Chernysheva N."/>
            <person name="Bystritskaya E."/>
            <person name="Stenkova A."/>
            <person name="Golovkin I."/>
            <person name="Nedashkovskaya O."/>
            <person name="Isaeva M."/>
        </authorList>
    </citation>
    <scope>NUCLEOTIDE SEQUENCE [LARGE SCALE GENOMIC DNA]</scope>
    <source>
        <strain evidence="4 5">KMM 3526</strain>
    </source>
</reference>
<dbReference type="InterPro" id="IPR011990">
    <property type="entry name" value="TPR-like_helical_dom_sf"/>
</dbReference>
<feature type="signal peptide" evidence="1">
    <location>
        <begin position="1"/>
        <end position="20"/>
    </location>
</feature>
<feature type="chain" id="PRO_5030685505" evidence="1">
    <location>
        <begin position="21"/>
        <end position="1266"/>
    </location>
</feature>
<dbReference type="InterPro" id="IPR024618">
    <property type="entry name" value="DUF3857"/>
</dbReference>
<name>A0A7X2ZWM6_9FLAO</name>
<dbReference type="Pfam" id="PF12969">
    <property type="entry name" value="DUF3857"/>
    <property type="match status" value="1"/>
</dbReference>